<feature type="domain" description="HNH nuclease" evidence="1">
    <location>
        <begin position="95"/>
        <end position="147"/>
    </location>
</feature>
<name>A0A1G2UMS2_9BACT</name>
<dbReference type="InterPro" id="IPR003615">
    <property type="entry name" value="HNH_nuc"/>
</dbReference>
<dbReference type="STRING" id="1802772.A3H60_01035"/>
<dbReference type="Proteomes" id="UP000177202">
    <property type="component" value="Unassembled WGS sequence"/>
</dbReference>
<protein>
    <recommendedName>
        <fullName evidence="1">HNH nuclease domain-containing protein</fullName>
    </recommendedName>
</protein>
<organism evidence="2 3">
    <name type="scientific">Candidatus Zambryskibacteria bacterium RIFCSPLOWO2_02_FULL_44_12b</name>
    <dbReference type="NCBI Taxonomy" id="1802772"/>
    <lineage>
        <taxon>Bacteria</taxon>
        <taxon>Candidatus Zambryskiibacteriota</taxon>
    </lineage>
</organism>
<dbReference type="AlphaFoldDB" id="A0A1G2UMS2"/>
<evidence type="ECO:0000259" key="1">
    <source>
        <dbReference type="SMART" id="SM00507"/>
    </source>
</evidence>
<sequence>MPIVLCKICGKKFYVRKSHLLMGWGKYCSRSCHHKGMQSRQKVNCFICNGEVYKTPTGLKRSKSQKFFCSKSCQTKWRNTQYVGPKHLNWKDGRSAYRSVMTRNDIVQVCFRCRTKDKRILAVHHIDETHLNNDIKNLAWLCHNCHYLVHNDKVEKQKFLVNISKK</sequence>
<proteinExistence type="predicted"/>
<comment type="caution">
    <text evidence="2">The sequence shown here is derived from an EMBL/GenBank/DDBJ whole genome shotgun (WGS) entry which is preliminary data.</text>
</comment>
<dbReference type="CDD" id="cd00085">
    <property type="entry name" value="HNHc"/>
    <property type="match status" value="1"/>
</dbReference>
<evidence type="ECO:0000313" key="3">
    <source>
        <dbReference type="Proteomes" id="UP000177202"/>
    </source>
</evidence>
<evidence type="ECO:0000313" key="2">
    <source>
        <dbReference type="EMBL" id="OHB10643.1"/>
    </source>
</evidence>
<gene>
    <name evidence="2" type="ORF">A3H60_01035</name>
</gene>
<reference evidence="2 3" key="1">
    <citation type="journal article" date="2016" name="Nat. Commun.">
        <title>Thousands of microbial genomes shed light on interconnected biogeochemical processes in an aquifer system.</title>
        <authorList>
            <person name="Anantharaman K."/>
            <person name="Brown C.T."/>
            <person name="Hug L.A."/>
            <person name="Sharon I."/>
            <person name="Castelle C.J."/>
            <person name="Probst A.J."/>
            <person name="Thomas B.C."/>
            <person name="Singh A."/>
            <person name="Wilkins M.J."/>
            <person name="Karaoz U."/>
            <person name="Brodie E.L."/>
            <person name="Williams K.H."/>
            <person name="Hubbard S.S."/>
            <person name="Banfield J.F."/>
        </authorList>
    </citation>
    <scope>NUCLEOTIDE SEQUENCE [LARGE SCALE GENOMIC DNA]</scope>
</reference>
<dbReference type="SMART" id="SM00507">
    <property type="entry name" value="HNHc"/>
    <property type="match status" value="1"/>
</dbReference>
<accession>A0A1G2UMS2</accession>
<dbReference type="EMBL" id="MHWP01000011">
    <property type="protein sequence ID" value="OHB10643.1"/>
    <property type="molecule type" value="Genomic_DNA"/>
</dbReference>